<sequence length="164" mass="17707">MSLFLLTYGLGQVLSNWIAGSIVDRVGSIRPIYVFLVAVLIVEPLLALTTHTIPGALIMLFLWSFCVPMLFTPQQHRLLQLTPEHANVILALNNSTFYLGVGGGAALGGLALRVVAVTQLGLIGAACLLLALVLFAFSVRLSARKVKRYEGEKGEKEEMLVASE</sequence>
<dbReference type="Pfam" id="PF07690">
    <property type="entry name" value="MFS_1"/>
    <property type="match status" value="1"/>
</dbReference>
<dbReference type="AlphaFoldDB" id="A0A8J3N3Z9"/>
<evidence type="ECO:0000256" key="4">
    <source>
        <dbReference type="ARBA" id="ARBA00022989"/>
    </source>
</evidence>
<dbReference type="InterPro" id="IPR036259">
    <property type="entry name" value="MFS_trans_sf"/>
</dbReference>
<dbReference type="Proteomes" id="UP000597444">
    <property type="component" value="Unassembled WGS sequence"/>
</dbReference>
<evidence type="ECO:0008006" key="9">
    <source>
        <dbReference type="Google" id="ProtNLM"/>
    </source>
</evidence>
<keyword evidence="5 6" id="KW-0472">Membrane</keyword>
<proteinExistence type="predicted"/>
<keyword evidence="3 6" id="KW-0812">Transmembrane</keyword>
<protein>
    <recommendedName>
        <fullName evidence="9">Major facilitator superfamily (MFS) profile domain-containing protein</fullName>
    </recommendedName>
</protein>
<dbReference type="InterPro" id="IPR050189">
    <property type="entry name" value="MFS_Efflux_Transporters"/>
</dbReference>
<evidence type="ECO:0000313" key="7">
    <source>
        <dbReference type="EMBL" id="GHO97569.1"/>
    </source>
</evidence>
<name>A0A8J3N3Z9_9CHLR</name>
<dbReference type="InterPro" id="IPR011701">
    <property type="entry name" value="MFS"/>
</dbReference>
<evidence type="ECO:0000256" key="1">
    <source>
        <dbReference type="ARBA" id="ARBA00004651"/>
    </source>
</evidence>
<feature type="transmembrane region" description="Helical" evidence="6">
    <location>
        <begin position="55"/>
        <end position="71"/>
    </location>
</feature>
<keyword evidence="4 6" id="KW-1133">Transmembrane helix</keyword>
<dbReference type="EMBL" id="BNJK01000001">
    <property type="protein sequence ID" value="GHO97569.1"/>
    <property type="molecule type" value="Genomic_DNA"/>
</dbReference>
<dbReference type="GO" id="GO:0022857">
    <property type="term" value="F:transmembrane transporter activity"/>
    <property type="evidence" value="ECO:0007669"/>
    <property type="project" value="InterPro"/>
</dbReference>
<accession>A0A8J3N3Z9</accession>
<evidence type="ECO:0000256" key="3">
    <source>
        <dbReference type="ARBA" id="ARBA00022692"/>
    </source>
</evidence>
<evidence type="ECO:0000256" key="2">
    <source>
        <dbReference type="ARBA" id="ARBA00022475"/>
    </source>
</evidence>
<comment type="subcellular location">
    <subcellularLocation>
        <location evidence="1">Cell membrane</location>
        <topology evidence="1">Multi-pass membrane protein</topology>
    </subcellularLocation>
</comment>
<dbReference type="Gene3D" id="1.20.1250.20">
    <property type="entry name" value="MFS general substrate transporter like domains"/>
    <property type="match status" value="1"/>
</dbReference>
<evidence type="ECO:0000313" key="8">
    <source>
        <dbReference type="Proteomes" id="UP000597444"/>
    </source>
</evidence>
<evidence type="ECO:0000256" key="6">
    <source>
        <dbReference type="SAM" id="Phobius"/>
    </source>
</evidence>
<reference evidence="7" key="1">
    <citation type="submission" date="2020-10" db="EMBL/GenBank/DDBJ databases">
        <title>Taxonomic study of unclassified bacteria belonging to the class Ktedonobacteria.</title>
        <authorList>
            <person name="Yabe S."/>
            <person name="Wang C.M."/>
            <person name="Zheng Y."/>
            <person name="Sakai Y."/>
            <person name="Cavaletti L."/>
            <person name="Monciardini P."/>
            <person name="Donadio S."/>
        </authorList>
    </citation>
    <scope>NUCLEOTIDE SEQUENCE</scope>
    <source>
        <strain evidence="7">ID150040</strain>
    </source>
</reference>
<dbReference type="PANTHER" id="PTHR43124:SF10">
    <property type="entry name" value="PURINE EFFLUX PUMP PBUE"/>
    <property type="match status" value="1"/>
</dbReference>
<keyword evidence="8" id="KW-1185">Reference proteome</keyword>
<feature type="transmembrane region" description="Helical" evidence="6">
    <location>
        <begin position="120"/>
        <end position="139"/>
    </location>
</feature>
<dbReference type="SUPFAM" id="SSF103473">
    <property type="entry name" value="MFS general substrate transporter"/>
    <property type="match status" value="1"/>
</dbReference>
<organism evidence="7 8">
    <name type="scientific">Reticulibacter mediterranei</name>
    <dbReference type="NCBI Taxonomy" id="2778369"/>
    <lineage>
        <taxon>Bacteria</taxon>
        <taxon>Bacillati</taxon>
        <taxon>Chloroflexota</taxon>
        <taxon>Ktedonobacteria</taxon>
        <taxon>Ktedonobacterales</taxon>
        <taxon>Reticulibacteraceae</taxon>
        <taxon>Reticulibacter</taxon>
    </lineage>
</organism>
<dbReference type="GO" id="GO:0005886">
    <property type="term" value="C:plasma membrane"/>
    <property type="evidence" value="ECO:0007669"/>
    <property type="project" value="UniProtKB-SubCell"/>
</dbReference>
<evidence type="ECO:0000256" key="5">
    <source>
        <dbReference type="ARBA" id="ARBA00023136"/>
    </source>
</evidence>
<comment type="caution">
    <text evidence="7">The sequence shown here is derived from an EMBL/GenBank/DDBJ whole genome shotgun (WGS) entry which is preliminary data.</text>
</comment>
<gene>
    <name evidence="7" type="ORF">KSF_076170</name>
</gene>
<dbReference type="PANTHER" id="PTHR43124">
    <property type="entry name" value="PURINE EFFLUX PUMP PBUE"/>
    <property type="match status" value="1"/>
</dbReference>
<keyword evidence="2" id="KW-1003">Cell membrane</keyword>